<sequence length="321" mass="35431">MAAGIAKGVLVRIESLMLFLRVVESGSISRAARESFISQQGASAAIKGLEQDFGIELFDRASSRLQLTARGRRFAREAEQVVAAYRRMQAVAALDSDVGPSEPLRIVTTPHALHVLAPVFDAYRHINDGEIPLLFTEESLFDIVETFPGLMPDVVYVINLPTFMRDIIGRIGASFEPVVVSELMLCCSADSPLADRKRIDAHELAGVPIVCYNEALLIRLVSHVLKDIEGADIYVQTSNLELLGEMMERQHMVSFTDSLSVQLNGLTGGQCVVPIDGSVRFTTGILGSAESEQARRFASFFKRFFRTTCANYLDRYPIEPQ</sequence>
<evidence type="ECO:0000313" key="7">
    <source>
        <dbReference type="Proteomes" id="UP000236197"/>
    </source>
</evidence>
<gene>
    <name evidence="6" type="ORF">C2L71_06595</name>
</gene>
<dbReference type="InterPro" id="IPR000847">
    <property type="entry name" value="LysR_HTH_N"/>
</dbReference>
<evidence type="ECO:0000259" key="5">
    <source>
        <dbReference type="PROSITE" id="PS50931"/>
    </source>
</evidence>
<dbReference type="PANTHER" id="PTHR30346:SF28">
    <property type="entry name" value="HTH-TYPE TRANSCRIPTIONAL REGULATOR CYNR"/>
    <property type="match status" value="1"/>
</dbReference>
<dbReference type="Gene3D" id="1.10.10.10">
    <property type="entry name" value="Winged helix-like DNA-binding domain superfamily/Winged helix DNA-binding domain"/>
    <property type="match status" value="1"/>
</dbReference>
<evidence type="ECO:0000256" key="4">
    <source>
        <dbReference type="ARBA" id="ARBA00023163"/>
    </source>
</evidence>
<keyword evidence="2" id="KW-0805">Transcription regulation</keyword>
<dbReference type="Pfam" id="PF00126">
    <property type="entry name" value="HTH_1"/>
    <property type="match status" value="1"/>
</dbReference>
<dbReference type="PANTHER" id="PTHR30346">
    <property type="entry name" value="TRANSCRIPTIONAL DUAL REGULATOR HCAR-RELATED"/>
    <property type="match status" value="1"/>
</dbReference>
<dbReference type="GO" id="GO:0003700">
    <property type="term" value="F:DNA-binding transcription factor activity"/>
    <property type="evidence" value="ECO:0007669"/>
    <property type="project" value="InterPro"/>
</dbReference>
<dbReference type="SUPFAM" id="SSF53850">
    <property type="entry name" value="Periplasmic binding protein-like II"/>
    <property type="match status" value="1"/>
</dbReference>
<keyword evidence="3" id="KW-0238">DNA-binding</keyword>
<comment type="caution">
    <text evidence="6">The sequence shown here is derived from an EMBL/GenBank/DDBJ whole genome shotgun (WGS) entry which is preliminary data.</text>
</comment>
<dbReference type="Pfam" id="PF03466">
    <property type="entry name" value="LysR_substrate"/>
    <property type="match status" value="1"/>
</dbReference>
<name>A0A2K2UBP8_9ACTN</name>
<evidence type="ECO:0000256" key="2">
    <source>
        <dbReference type="ARBA" id="ARBA00023015"/>
    </source>
</evidence>
<dbReference type="Gene3D" id="3.40.190.10">
    <property type="entry name" value="Periplasmic binding protein-like II"/>
    <property type="match status" value="2"/>
</dbReference>
<dbReference type="GO" id="GO:0003677">
    <property type="term" value="F:DNA binding"/>
    <property type="evidence" value="ECO:0007669"/>
    <property type="project" value="UniProtKB-KW"/>
</dbReference>
<dbReference type="SUPFAM" id="SSF46785">
    <property type="entry name" value="Winged helix' DNA-binding domain"/>
    <property type="match status" value="1"/>
</dbReference>
<dbReference type="Proteomes" id="UP000236197">
    <property type="component" value="Unassembled WGS sequence"/>
</dbReference>
<evidence type="ECO:0000256" key="1">
    <source>
        <dbReference type="ARBA" id="ARBA00009437"/>
    </source>
</evidence>
<organism evidence="6 7">
    <name type="scientific">Enteroscipio rubneri</name>
    <dbReference type="NCBI Taxonomy" id="2070686"/>
    <lineage>
        <taxon>Bacteria</taxon>
        <taxon>Bacillati</taxon>
        <taxon>Actinomycetota</taxon>
        <taxon>Coriobacteriia</taxon>
        <taxon>Eggerthellales</taxon>
        <taxon>Eggerthellaceae</taxon>
        <taxon>Enteroscipio</taxon>
    </lineage>
</organism>
<dbReference type="PRINTS" id="PR00039">
    <property type="entry name" value="HTHLYSR"/>
</dbReference>
<feature type="domain" description="HTH lysR-type" evidence="5">
    <location>
        <begin position="11"/>
        <end position="68"/>
    </location>
</feature>
<reference evidence="7" key="1">
    <citation type="submission" date="2018-01" db="EMBL/GenBank/DDBJ databases">
        <title>Rubneribacter badeniensis gen. nov., sp. nov., and Colonibacter rubneri, gen. nov., sp. nov., WGS of new members of the Eggerthellaceae.</title>
        <authorList>
            <person name="Danylec N."/>
            <person name="Stoll D.A."/>
            <person name="Doetsch A."/>
            <person name="Kulling S.E."/>
            <person name="Huch M."/>
        </authorList>
    </citation>
    <scope>NUCLEOTIDE SEQUENCE [LARGE SCALE GENOMIC DNA]</scope>
    <source>
        <strain evidence="7">ResAG-96</strain>
    </source>
</reference>
<evidence type="ECO:0000256" key="3">
    <source>
        <dbReference type="ARBA" id="ARBA00023125"/>
    </source>
</evidence>
<dbReference type="EMBL" id="PPEK01000006">
    <property type="protein sequence ID" value="PNV67704.1"/>
    <property type="molecule type" value="Genomic_DNA"/>
</dbReference>
<dbReference type="AlphaFoldDB" id="A0A2K2UBP8"/>
<dbReference type="GO" id="GO:0032993">
    <property type="term" value="C:protein-DNA complex"/>
    <property type="evidence" value="ECO:0007669"/>
    <property type="project" value="TreeGrafter"/>
</dbReference>
<keyword evidence="7" id="KW-1185">Reference proteome</keyword>
<accession>A0A2K2UBP8</accession>
<keyword evidence="4" id="KW-0804">Transcription</keyword>
<dbReference type="OrthoDB" id="4131546at2"/>
<dbReference type="InterPro" id="IPR036388">
    <property type="entry name" value="WH-like_DNA-bd_sf"/>
</dbReference>
<dbReference type="PROSITE" id="PS50931">
    <property type="entry name" value="HTH_LYSR"/>
    <property type="match status" value="1"/>
</dbReference>
<proteinExistence type="inferred from homology"/>
<comment type="similarity">
    <text evidence="1">Belongs to the LysR transcriptional regulatory family.</text>
</comment>
<protein>
    <recommendedName>
        <fullName evidence="5">HTH lysR-type domain-containing protein</fullName>
    </recommendedName>
</protein>
<dbReference type="InterPro" id="IPR005119">
    <property type="entry name" value="LysR_subst-bd"/>
</dbReference>
<evidence type="ECO:0000313" key="6">
    <source>
        <dbReference type="EMBL" id="PNV67704.1"/>
    </source>
</evidence>
<dbReference type="InterPro" id="IPR036390">
    <property type="entry name" value="WH_DNA-bd_sf"/>
</dbReference>